<evidence type="ECO:0000313" key="1">
    <source>
        <dbReference type="EMBL" id="RPB00257.1"/>
    </source>
</evidence>
<keyword evidence="2" id="KW-1185">Reference proteome</keyword>
<dbReference type="Proteomes" id="UP000276215">
    <property type="component" value="Unassembled WGS sequence"/>
</dbReference>
<name>A0A3N4JPY5_9PEZI</name>
<reference evidence="1 2" key="1">
    <citation type="journal article" date="2018" name="Nat. Ecol. Evol.">
        <title>Pezizomycetes genomes reveal the molecular basis of ectomycorrhizal truffle lifestyle.</title>
        <authorList>
            <person name="Murat C."/>
            <person name="Payen T."/>
            <person name="Noel B."/>
            <person name="Kuo A."/>
            <person name="Morin E."/>
            <person name="Chen J."/>
            <person name="Kohler A."/>
            <person name="Krizsan K."/>
            <person name="Balestrini R."/>
            <person name="Da Silva C."/>
            <person name="Montanini B."/>
            <person name="Hainaut M."/>
            <person name="Levati E."/>
            <person name="Barry K.W."/>
            <person name="Belfiori B."/>
            <person name="Cichocki N."/>
            <person name="Clum A."/>
            <person name="Dockter R.B."/>
            <person name="Fauchery L."/>
            <person name="Guy J."/>
            <person name="Iotti M."/>
            <person name="Le Tacon F."/>
            <person name="Lindquist E.A."/>
            <person name="Lipzen A."/>
            <person name="Malagnac F."/>
            <person name="Mello A."/>
            <person name="Molinier V."/>
            <person name="Miyauchi S."/>
            <person name="Poulain J."/>
            <person name="Riccioni C."/>
            <person name="Rubini A."/>
            <person name="Sitrit Y."/>
            <person name="Splivallo R."/>
            <person name="Traeger S."/>
            <person name="Wang M."/>
            <person name="Zifcakova L."/>
            <person name="Wipf D."/>
            <person name="Zambonelli A."/>
            <person name="Paolocci F."/>
            <person name="Nowrousian M."/>
            <person name="Ottonello S."/>
            <person name="Baldrian P."/>
            <person name="Spatafora J.W."/>
            <person name="Henrissat B."/>
            <person name="Nagy L.G."/>
            <person name="Aury J.M."/>
            <person name="Wincker P."/>
            <person name="Grigoriev I.V."/>
            <person name="Bonfante P."/>
            <person name="Martin F.M."/>
        </authorList>
    </citation>
    <scope>NUCLEOTIDE SEQUENCE [LARGE SCALE GENOMIC DNA]</scope>
    <source>
        <strain evidence="1 2">120613-1</strain>
    </source>
</reference>
<sequence>MSAGYGITFRSSRVAFTSLGRGPLFFTFDDLFCWGWAAFYASFVAPYRVGR</sequence>
<proteinExistence type="predicted"/>
<protein>
    <submittedName>
        <fullName evidence="1">Uncharacterized protein</fullName>
    </submittedName>
</protein>
<accession>A0A3N4JPY5</accession>
<organism evidence="1 2">
    <name type="scientific">Choiromyces venosus 120613-1</name>
    <dbReference type="NCBI Taxonomy" id="1336337"/>
    <lineage>
        <taxon>Eukaryota</taxon>
        <taxon>Fungi</taxon>
        <taxon>Dikarya</taxon>
        <taxon>Ascomycota</taxon>
        <taxon>Pezizomycotina</taxon>
        <taxon>Pezizomycetes</taxon>
        <taxon>Pezizales</taxon>
        <taxon>Tuberaceae</taxon>
        <taxon>Choiromyces</taxon>
    </lineage>
</organism>
<gene>
    <name evidence="1" type="ORF">L873DRAFT_1805375</name>
</gene>
<evidence type="ECO:0000313" key="2">
    <source>
        <dbReference type="Proteomes" id="UP000276215"/>
    </source>
</evidence>
<dbReference type="AlphaFoldDB" id="A0A3N4JPY5"/>
<dbReference type="EMBL" id="ML120381">
    <property type="protein sequence ID" value="RPB00257.1"/>
    <property type="molecule type" value="Genomic_DNA"/>
</dbReference>